<keyword evidence="2 5" id="KW-0489">Methyltransferase</keyword>
<evidence type="ECO:0000256" key="1">
    <source>
        <dbReference type="ARBA" id="ARBA00022428"/>
    </source>
</evidence>
<dbReference type="SUPFAM" id="SSF53335">
    <property type="entry name" value="S-adenosyl-L-methionine-dependent methyltransferases"/>
    <property type="match status" value="1"/>
</dbReference>
<proteinExistence type="inferred from homology"/>
<keyword evidence="3 5" id="KW-0808">Transferase</keyword>
<keyword evidence="7" id="KW-1185">Reference proteome</keyword>
<dbReference type="UniPathway" id="UPA00232"/>
<keyword evidence="1 5" id="KW-0474">Menaquinone biosynthesis</keyword>
<comment type="similarity">
    <text evidence="5">Belongs to the class I-like SAM-binding methyltransferase superfamily. MenG/UbiE family.</text>
</comment>
<protein>
    <recommendedName>
        <fullName evidence="5">Demethylmenaquinone methyltransferase</fullName>
        <ecNumber evidence="5">2.1.1.163</ecNumber>
    </recommendedName>
</protein>
<dbReference type="KEGG" id="cha:CHAB381_1294"/>
<evidence type="ECO:0000313" key="6">
    <source>
        <dbReference type="EMBL" id="ABS51006.1"/>
    </source>
</evidence>
<sequence>MEKQEQIVEMFNEIAPTYDKANRFISFGIDTSWRKKAVKIMLEKFRLKSIKIADVACGTGDMIGVWQEFAPKFDVKIEKLLGIDPSVGMLDVAKKRFPDLEFIVAKADNTTLNNDFVDILSISYGIRNVVKRAKALKEFNRVIKNGGYVVILEFTKRQNSGFVDNVRDFYISKILPKIGAFISKNRAAYEYLPNSIGNFLDKKSFVEELRCAGFEPEIVQGFSFDVSTLFVAKKVKEI</sequence>
<dbReference type="PANTHER" id="PTHR43591">
    <property type="entry name" value="METHYLTRANSFERASE"/>
    <property type="match status" value="1"/>
</dbReference>
<evidence type="ECO:0000313" key="7">
    <source>
        <dbReference type="Proteomes" id="UP000002407"/>
    </source>
</evidence>
<dbReference type="STRING" id="360107.CHAB381_1294"/>
<dbReference type="NCBIfam" id="NF001244">
    <property type="entry name" value="PRK00216.1-5"/>
    <property type="match status" value="1"/>
</dbReference>
<comment type="pathway">
    <text evidence="5">Quinol/quinone metabolism; menaquinone biosynthesis; menaquinol from 1,4-dihydroxy-2-naphthoate: step 2/2.</text>
</comment>
<keyword evidence="6" id="KW-0830">Ubiquinone</keyword>
<evidence type="ECO:0000256" key="5">
    <source>
        <dbReference type="HAMAP-Rule" id="MF_01813"/>
    </source>
</evidence>
<comment type="caution">
    <text evidence="5">Lacks conserved residue(s) required for the propagation of feature annotation.</text>
</comment>
<dbReference type="PROSITE" id="PS51608">
    <property type="entry name" value="SAM_MT_UBIE"/>
    <property type="match status" value="1"/>
</dbReference>
<dbReference type="OrthoDB" id="9808140at2"/>
<organism evidence="6 7">
    <name type="scientific">Campylobacter hominis (strain ATCC BAA-381 / DSM 21671 / CCUG 45161 / LMG 19568 / NCTC 13146 / CH001A)</name>
    <dbReference type="NCBI Taxonomy" id="360107"/>
    <lineage>
        <taxon>Bacteria</taxon>
        <taxon>Pseudomonadati</taxon>
        <taxon>Campylobacterota</taxon>
        <taxon>Epsilonproteobacteria</taxon>
        <taxon>Campylobacterales</taxon>
        <taxon>Campylobacteraceae</taxon>
        <taxon>Campylobacter</taxon>
    </lineage>
</organism>
<evidence type="ECO:0000256" key="4">
    <source>
        <dbReference type="ARBA" id="ARBA00022691"/>
    </source>
</evidence>
<dbReference type="HAMAP" id="MF_01813">
    <property type="entry name" value="MenG_UbiE_methyltr"/>
    <property type="match status" value="1"/>
</dbReference>
<dbReference type="NCBIfam" id="TIGR01934">
    <property type="entry name" value="MenG_MenH_UbiE"/>
    <property type="match status" value="1"/>
</dbReference>
<dbReference type="GO" id="GO:0008425">
    <property type="term" value="F:2-methoxy-6-polyprenyl-1,4-benzoquinol methyltransferase activity"/>
    <property type="evidence" value="ECO:0007669"/>
    <property type="project" value="TreeGrafter"/>
</dbReference>
<dbReference type="AlphaFoldDB" id="A7I2V4"/>
<dbReference type="Pfam" id="PF01209">
    <property type="entry name" value="Ubie_methyltran"/>
    <property type="match status" value="1"/>
</dbReference>
<dbReference type="PROSITE" id="PS01183">
    <property type="entry name" value="UBIE_1"/>
    <property type="match status" value="1"/>
</dbReference>
<dbReference type="eggNOG" id="COG2226">
    <property type="taxonomic scope" value="Bacteria"/>
</dbReference>
<accession>A7I2V4</accession>
<name>A7I2V4_CAMHC</name>
<dbReference type="GO" id="GO:0009234">
    <property type="term" value="P:menaquinone biosynthetic process"/>
    <property type="evidence" value="ECO:0007669"/>
    <property type="project" value="UniProtKB-UniRule"/>
</dbReference>
<dbReference type="EC" id="2.1.1.163" evidence="5"/>
<dbReference type="InterPro" id="IPR023576">
    <property type="entry name" value="UbiE/COQ5_MeTrFase_CS"/>
</dbReference>
<dbReference type="Proteomes" id="UP000002407">
    <property type="component" value="Chromosome"/>
</dbReference>
<dbReference type="InterPro" id="IPR004033">
    <property type="entry name" value="UbiE/COQ5_MeTrFase"/>
</dbReference>
<dbReference type="UniPathway" id="UPA00079">
    <property type="reaction ID" value="UER00169"/>
</dbReference>
<dbReference type="GO" id="GO:0043770">
    <property type="term" value="F:demethylmenaquinone methyltransferase activity"/>
    <property type="evidence" value="ECO:0007669"/>
    <property type="project" value="UniProtKB-UniRule"/>
</dbReference>
<comment type="catalytic activity">
    <reaction evidence="5">
        <text>a 2-demethylmenaquinol + S-adenosyl-L-methionine = a menaquinol + S-adenosyl-L-homocysteine + H(+)</text>
        <dbReference type="Rhea" id="RHEA:42640"/>
        <dbReference type="Rhea" id="RHEA-COMP:9539"/>
        <dbReference type="Rhea" id="RHEA-COMP:9563"/>
        <dbReference type="ChEBI" id="CHEBI:15378"/>
        <dbReference type="ChEBI" id="CHEBI:18151"/>
        <dbReference type="ChEBI" id="CHEBI:55437"/>
        <dbReference type="ChEBI" id="CHEBI:57856"/>
        <dbReference type="ChEBI" id="CHEBI:59789"/>
        <dbReference type="EC" id="2.1.1.163"/>
    </reaction>
</comment>
<feature type="binding site" evidence="5">
    <location>
        <position position="59"/>
    </location>
    <ligand>
        <name>S-adenosyl-L-methionine</name>
        <dbReference type="ChEBI" id="CHEBI:59789"/>
    </ligand>
</feature>
<dbReference type="Gene3D" id="3.40.50.150">
    <property type="entry name" value="Vaccinia Virus protein VP39"/>
    <property type="match status" value="1"/>
</dbReference>
<gene>
    <name evidence="5" type="primary">menG</name>
    <name evidence="6" type="ordered locus">CHAB381_1294</name>
</gene>
<feature type="binding site" evidence="5">
    <location>
        <position position="84"/>
    </location>
    <ligand>
        <name>S-adenosyl-L-methionine</name>
        <dbReference type="ChEBI" id="CHEBI:59789"/>
    </ligand>
</feature>
<dbReference type="RefSeq" id="WP_012109146.1">
    <property type="nucleotide sequence ID" value="NC_009714.1"/>
</dbReference>
<feature type="binding site" evidence="5">
    <location>
        <position position="123"/>
    </location>
    <ligand>
        <name>S-adenosyl-L-methionine</name>
        <dbReference type="ChEBI" id="CHEBI:59789"/>
    </ligand>
</feature>
<evidence type="ECO:0000256" key="2">
    <source>
        <dbReference type="ARBA" id="ARBA00022603"/>
    </source>
</evidence>
<reference evidence="7" key="1">
    <citation type="submission" date="2007-07" db="EMBL/GenBank/DDBJ databases">
        <title>Complete genome sequence of Campylobacter hominis ATCC BAA-381, a commensal isolated from the human gastrointestinal tract.</title>
        <authorList>
            <person name="Fouts D.E."/>
            <person name="Mongodin E.F."/>
            <person name="Puiu D."/>
            <person name="Sebastian Y."/>
            <person name="Miller W.G."/>
            <person name="Mandrell R.E."/>
            <person name="Nelson K.E."/>
        </authorList>
    </citation>
    <scope>NUCLEOTIDE SEQUENCE [LARGE SCALE GENOMIC DNA]</scope>
    <source>
        <strain evidence="7">ATCC BAA-381 / LMG 19568 / NCTC 13146 / CH001A</strain>
    </source>
</reference>
<comment type="function">
    <text evidence="5">Methyltransferase required for the conversion of demethylmenaquinol (DMKH2) to menaquinol (MKH2).</text>
</comment>
<dbReference type="GO" id="GO:0032259">
    <property type="term" value="P:methylation"/>
    <property type="evidence" value="ECO:0007669"/>
    <property type="project" value="UniProtKB-KW"/>
</dbReference>
<dbReference type="PANTHER" id="PTHR43591:SF24">
    <property type="entry name" value="2-METHOXY-6-POLYPRENYL-1,4-BENZOQUINOL METHYLASE, MITOCHONDRIAL"/>
    <property type="match status" value="1"/>
</dbReference>
<dbReference type="InterPro" id="IPR029063">
    <property type="entry name" value="SAM-dependent_MTases_sf"/>
</dbReference>
<evidence type="ECO:0000256" key="3">
    <source>
        <dbReference type="ARBA" id="ARBA00022679"/>
    </source>
</evidence>
<dbReference type="EMBL" id="CP000776">
    <property type="protein sequence ID" value="ABS51006.1"/>
    <property type="molecule type" value="Genomic_DNA"/>
</dbReference>
<dbReference type="HOGENOM" id="CLU_037990_0_0_7"/>
<keyword evidence="4 5" id="KW-0949">S-adenosyl-L-methionine</keyword>